<dbReference type="InterPro" id="IPR017853">
    <property type="entry name" value="GH"/>
</dbReference>
<dbReference type="AlphaFoldDB" id="A0AAE0DHS9"/>
<feature type="transmembrane region" description="Helical" evidence="11">
    <location>
        <begin position="12"/>
        <end position="31"/>
    </location>
</feature>
<keyword evidence="14" id="KW-1185">Reference proteome</keyword>
<evidence type="ECO:0000259" key="12">
    <source>
        <dbReference type="Pfam" id="PF00150"/>
    </source>
</evidence>
<dbReference type="Pfam" id="PF00150">
    <property type="entry name" value="Cellulase"/>
    <property type="match status" value="1"/>
</dbReference>
<evidence type="ECO:0000256" key="10">
    <source>
        <dbReference type="RuleBase" id="RU361153"/>
    </source>
</evidence>
<evidence type="ECO:0000313" key="14">
    <source>
        <dbReference type="Proteomes" id="UP001276659"/>
    </source>
</evidence>
<dbReference type="GO" id="GO:0004338">
    <property type="term" value="F:glucan exo-1,3-beta-glucosidase activity"/>
    <property type="evidence" value="ECO:0007669"/>
    <property type="project" value="UniProtKB-EC"/>
</dbReference>
<dbReference type="SUPFAM" id="SSF51445">
    <property type="entry name" value="(Trans)glycosidases"/>
    <property type="match status" value="1"/>
</dbReference>
<keyword evidence="7" id="KW-0961">Cell wall biogenesis/degradation</keyword>
<evidence type="ECO:0000256" key="11">
    <source>
        <dbReference type="SAM" id="Phobius"/>
    </source>
</evidence>
<reference evidence="13" key="1">
    <citation type="submission" date="2022-11" db="EMBL/GenBank/DDBJ databases">
        <title>Chromosomal genome sequence assembly and mating type (MAT) locus characterization of the leprose asexual lichenized fungus Lepraria neglecta (Nyl.) Erichsen.</title>
        <authorList>
            <person name="Allen J.L."/>
            <person name="Pfeffer B."/>
        </authorList>
    </citation>
    <scope>NUCLEOTIDE SEQUENCE</scope>
    <source>
        <strain evidence="13">Allen 5258</strain>
    </source>
</reference>
<dbReference type="GO" id="GO:0071555">
    <property type="term" value="P:cell wall organization"/>
    <property type="evidence" value="ECO:0007669"/>
    <property type="project" value="UniProtKB-KW"/>
</dbReference>
<keyword evidence="11" id="KW-0812">Transmembrane</keyword>
<evidence type="ECO:0000313" key="13">
    <source>
        <dbReference type="EMBL" id="KAK3170201.1"/>
    </source>
</evidence>
<keyword evidence="11" id="KW-0472">Membrane</keyword>
<protein>
    <recommendedName>
        <fullName evidence="9">glucan 1,3-beta-glucosidase</fullName>
        <ecNumber evidence="9">3.2.1.58</ecNumber>
    </recommendedName>
</protein>
<feature type="domain" description="Glycoside hydrolase family 5" evidence="12">
    <location>
        <begin position="138"/>
        <end position="369"/>
    </location>
</feature>
<dbReference type="EC" id="3.2.1.58" evidence="9"/>
<dbReference type="InterPro" id="IPR050386">
    <property type="entry name" value="Glycosyl_hydrolase_5"/>
</dbReference>
<dbReference type="Gene3D" id="3.20.20.80">
    <property type="entry name" value="Glycosidases"/>
    <property type="match status" value="1"/>
</dbReference>
<dbReference type="PANTHER" id="PTHR31297:SF1">
    <property type="entry name" value="GLUCAN 1,3-BETA-GLUCOSIDASE I_II-RELATED"/>
    <property type="match status" value="1"/>
</dbReference>
<evidence type="ECO:0000256" key="2">
    <source>
        <dbReference type="ARBA" id="ARBA00005641"/>
    </source>
</evidence>
<evidence type="ECO:0000256" key="1">
    <source>
        <dbReference type="ARBA" id="ARBA00004613"/>
    </source>
</evidence>
<dbReference type="GO" id="GO:0005576">
    <property type="term" value="C:extracellular region"/>
    <property type="evidence" value="ECO:0007669"/>
    <property type="project" value="UniProtKB-SubCell"/>
</dbReference>
<evidence type="ECO:0000256" key="6">
    <source>
        <dbReference type="ARBA" id="ARBA00023295"/>
    </source>
</evidence>
<comment type="catalytic activity">
    <reaction evidence="8">
        <text>Successive hydrolysis of beta-D-glucose units from the non-reducing ends of (1-&gt;3)-beta-D-glucans, releasing alpha-glucose.</text>
        <dbReference type="EC" id="3.2.1.58"/>
    </reaction>
</comment>
<dbReference type="FunFam" id="3.20.20.80:FF:000033">
    <property type="entry name" value="Glucan 1,3-beta-glucosidase A"/>
    <property type="match status" value="1"/>
</dbReference>
<dbReference type="GO" id="GO:0009986">
    <property type="term" value="C:cell surface"/>
    <property type="evidence" value="ECO:0007669"/>
    <property type="project" value="TreeGrafter"/>
</dbReference>
<dbReference type="InterPro" id="IPR001547">
    <property type="entry name" value="Glyco_hydro_5"/>
</dbReference>
<evidence type="ECO:0000256" key="5">
    <source>
        <dbReference type="ARBA" id="ARBA00022801"/>
    </source>
</evidence>
<organism evidence="13 14">
    <name type="scientific">Lepraria neglecta</name>
    <dbReference type="NCBI Taxonomy" id="209136"/>
    <lineage>
        <taxon>Eukaryota</taxon>
        <taxon>Fungi</taxon>
        <taxon>Dikarya</taxon>
        <taxon>Ascomycota</taxon>
        <taxon>Pezizomycotina</taxon>
        <taxon>Lecanoromycetes</taxon>
        <taxon>OSLEUM clade</taxon>
        <taxon>Lecanoromycetidae</taxon>
        <taxon>Lecanorales</taxon>
        <taxon>Lecanorineae</taxon>
        <taxon>Stereocaulaceae</taxon>
        <taxon>Lepraria</taxon>
    </lineage>
</organism>
<dbReference type="EMBL" id="JASNWA010000009">
    <property type="protein sequence ID" value="KAK3170201.1"/>
    <property type="molecule type" value="Genomic_DNA"/>
</dbReference>
<keyword evidence="3" id="KW-0964">Secreted</keyword>
<accession>A0AAE0DHS9</accession>
<evidence type="ECO:0000256" key="8">
    <source>
        <dbReference type="ARBA" id="ARBA00036824"/>
    </source>
</evidence>
<comment type="caution">
    <text evidence="13">The sequence shown here is derived from an EMBL/GenBank/DDBJ whole genome shotgun (WGS) entry which is preliminary data.</text>
</comment>
<dbReference type="GO" id="GO:0009251">
    <property type="term" value="P:glucan catabolic process"/>
    <property type="evidence" value="ECO:0007669"/>
    <property type="project" value="TreeGrafter"/>
</dbReference>
<sequence>MFASPASLYKEQLIFVNGLGLLIYIPALTITNLQIKKTPHKNITITTMLSNSVLQLATVAASLLNSVQSAPLTFPLEQRGISFDYQNEKVRGVNLGGWFVLEPWITPSIFSDWASSTTVVDEYTYCQTLGKSEASSRLTNHWNTWITQDDFNQIAAAGLNHVRIPIGYWAVAPLDGDPYVQGQLPILDNAIGWARSAGLKVMLDLHGAPGSQNGFDNSGRYGPVDWQQGSTVSQTITAIQNLAQRYSSDTDVVSTIELLNEPLGSSLSLSGINTFYQSGYQTVTSASSNYATTIHDAFQDFSTYWNGKFNAASGDSNVILDTHQYQVFSPSQVAMSPSAHVSAACALGPQLAGTDKWTIVGEWTGAQTDCAKWLNGLGKGARYDGTFPDSSYVGSCAGKDVGTVSGLSTDDQNNIASFIDAQLDAYEQHTGWIFWAWKTESAPEWHMQDLLAAGLFPQPLTSRKYPRQCS</sequence>
<gene>
    <name evidence="13" type="ORF">OEA41_009587</name>
</gene>
<evidence type="ECO:0000256" key="4">
    <source>
        <dbReference type="ARBA" id="ARBA00022729"/>
    </source>
</evidence>
<keyword evidence="5 10" id="KW-0378">Hydrolase</keyword>
<comment type="similarity">
    <text evidence="2 10">Belongs to the glycosyl hydrolase 5 (cellulase A) family.</text>
</comment>
<keyword evidence="6 10" id="KW-0326">Glycosidase</keyword>
<dbReference type="PANTHER" id="PTHR31297">
    <property type="entry name" value="GLUCAN ENDO-1,6-BETA-GLUCOSIDASE B"/>
    <property type="match status" value="1"/>
</dbReference>
<proteinExistence type="inferred from homology"/>
<dbReference type="Proteomes" id="UP001276659">
    <property type="component" value="Unassembled WGS sequence"/>
</dbReference>
<comment type="subcellular location">
    <subcellularLocation>
        <location evidence="1">Secreted</location>
    </subcellularLocation>
</comment>
<evidence type="ECO:0000256" key="3">
    <source>
        <dbReference type="ARBA" id="ARBA00022525"/>
    </source>
</evidence>
<keyword evidence="11" id="KW-1133">Transmembrane helix</keyword>
<keyword evidence="4" id="KW-0732">Signal</keyword>
<evidence type="ECO:0000256" key="9">
    <source>
        <dbReference type="ARBA" id="ARBA00038929"/>
    </source>
</evidence>
<name>A0AAE0DHS9_9LECA</name>
<evidence type="ECO:0000256" key="7">
    <source>
        <dbReference type="ARBA" id="ARBA00023316"/>
    </source>
</evidence>